<proteinExistence type="predicted"/>
<protein>
    <submittedName>
        <fullName evidence="2">Uncharacterized protein</fullName>
    </submittedName>
</protein>
<feature type="region of interest" description="Disordered" evidence="1">
    <location>
        <begin position="1"/>
        <end position="29"/>
    </location>
</feature>
<evidence type="ECO:0000256" key="1">
    <source>
        <dbReference type="SAM" id="MobiDB-lite"/>
    </source>
</evidence>
<dbReference type="AlphaFoldDB" id="X8J312"/>
<feature type="compositionally biased region" description="Basic and acidic residues" evidence="1">
    <location>
        <begin position="1"/>
        <end position="13"/>
    </location>
</feature>
<evidence type="ECO:0000313" key="2">
    <source>
        <dbReference type="EMBL" id="EUC56390.1"/>
    </source>
</evidence>
<reference evidence="3" key="1">
    <citation type="journal article" date="2014" name="Genome Announc.">
        <title>Draft genome sequence of the plant-pathogenic soil fungus Rhizoctonia solani anastomosis group 3 strain Rhs1AP.</title>
        <authorList>
            <person name="Cubeta M.A."/>
            <person name="Thomas E."/>
            <person name="Dean R.A."/>
            <person name="Jabaji S."/>
            <person name="Neate S.M."/>
            <person name="Tavantzis S."/>
            <person name="Toda T."/>
            <person name="Vilgalys R."/>
            <person name="Bharathan N."/>
            <person name="Fedorova-Abrams N."/>
            <person name="Pakala S.B."/>
            <person name="Pakala S.M."/>
            <person name="Zafar N."/>
            <person name="Joardar V."/>
            <person name="Losada L."/>
            <person name="Nierman W.C."/>
        </authorList>
    </citation>
    <scope>NUCLEOTIDE SEQUENCE [LARGE SCALE GENOMIC DNA]</scope>
    <source>
        <strain evidence="3">AG-3</strain>
    </source>
</reference>
<accession>X8J312</accession>
<evidence type="ECO:0000313" key="3">
    <source>
        <dbReference type="Proteomes" id="UP000030108"/>
    </source>
</evidence>
<dbReference type="EMBL" id="JATN01000322">
    <property type="protein sequence ID" value="EUC56390.1"/>
    <property type="molecule type" value="Genomic_DNA"/>
</dbReference>
<organism evidence="2 3">
    <name type="scientific">Rhizoctonia solani AG-3 Rhs1AP</name>
    <dbReference type="NCBI Taxonomy" id="1086054"/>
    <lineage>
        <taxon>Eukaryota</taxon>
        <taxon>Fungi</taxon>
        <taxon>Dikarya</taxon>
        <taxon>Basidiomycota</taxon>
        <taxon>Agaricomycotina</taxon>
        <taxon>Agaricomycetes</taxon>
        <taxon>Cantharellales</taxon>
        <taxon>Ceratobasidiaceae</taxon>
        <taxon>Rhizoctonia</taxon>
    </lineage>
</organism>
<sequence length="78" mass="8450">MRMDDKDAYDTDGKANPAGSASPLTLSPPTVRKFTVSSSSLNRAAAMTPVERFPRLGAWVIELRDGQYLLLVHSSLGN</sequence>
<feature type="non-terminal residue" evidence="2">
    <location>
        <position position="78"/>
    </location>
</feature>
<name>X8J312_9AGAM</name>
<dbReference type="Proteomes" id="UP000030108">
    <property type="component" value="Unassembled WGS sequence"/>
</dbReference>
<comment type="caution">
    <text evidence="2">The sequence shown here is derived from an EMBL/GenBank/DDBJ whole genome shotgun (WGS) entry which is preliminary data.</text>
</comment>
<gene>
    <name evidence="2" type="ORF">RSOL_174820</name>
</gene>